<keyword evidence="1" id="KW-0378">Hydrolase</keyword>
<organism evidence="3 4">
    <name type="scientific">Hortaea werneckii</name>
    <name type="common">Black yeast</name>
    <name type="synonym">Cladosporium werneckii</name>
    <dbReference type="NCBI Taxonomy" id="91943"/>
    <lineage>
        <taxon>Eukaryota</taxon>
        <taxon>Fungi</taxon>
        <taxon>Dikarya</taxon>
        <taxon>Ascomycota</taxon>
        <taxon>Pezizomycotina</taxon>
        <taxon>Dothideomycetes</taxon>
        <taxon>Dothideomycetidae</taxon>
        <taxon>Mycosphaerellales</taxon>
        <taxon>Teratosphaeriaceae</taxon>
        <taxon>Hortaea</taxon>
    </lineage>
</organism>
<accession>A0A3M7CK80</accession>
<comment type="caution">
    <text evidence="3">The sequence shown here is derived from an EMBL/GenBank/DDBJ whole genome shotgun (WGS) entry which is preliminary data.</text>
</comment>
<dbReference type="VEuPathDB" id="FungiDB:BTJ68_03866"/>
<proteinExistence type="predicted"/>
<dbReference type="PANTHER" id="PTHR45648">
    <property type="entry name" value="GDSL LIPASE/ACYLHYDROLASE FAMILY PROTEIN (AFU_ORTHOLOGUE AFUA_4G14700)"/>
    <property type="match status" value="1"/>
</dbReference>
<gene>
    <name evidence="3" type="ORF">D0864_14253</name>
</gene>
<evidence type="ECO:0000256" key="2">
    <source>
        <dbReference type="SAM" id="SignalP"/>
    </source>
</evidence>
<dbReference type="CDD" id="cd01846">
    <property type="entry name" value="fatty_acyltransferase_like"/>
    <property type="match status" value="1"/>
</dbReference>
<dbReference type="InterPro" id="IPR036514">
    <property type="entry name" value="SGNH_hydro_sf"/>
</dbReference>
<dbReference type="Pfam" id="PF00657">
    <property type="entry name" value="Lipase_GDSL"/>
    <property type="match status" value="1"/>
</dbReference>
<dbReference type="Gene3D" id="3.40.50.1110">
    <property type="entry name" value="SGNH hydrolase"/>
    <property type="match status" value="1"/>
</dbReference>
<dbReference type="InterPro" id="IPR051058">
    <property type="entry name" value="GDSL_Est/Lipase"/>
</dbReference>
<evidence type="ECO:0008006" key="5">
    <source>
        <dbReference type="Google" id="ProtNLM"/>
    </source>
</evidence>
<evidence type="ECO:0000313" key="3">
    <source>
        <dbReference type="EMBL" id="RMY52511.1"/>
    </source>
</evidence>
<evidence type="ECO:0000256" key="1">
    <source>
        <dbReference type="ARBA" id="ARBA00022801"/>
    </source>
</evidence>
<protein>
    <recommendedName>
        <fullName evidence="5">SGNH hydrolase-type esterase domain-containing protein</fullName>
    </recommendedName>
</protein>
<dbReference type="GO" id="GO:0016788">
    <property type="term" value="F:hydrolase activity, acting on ester bonds"/>
    <property type="evidence" value="ECO:0007669"/>
    <property type="project" value="InterPro"/>
</dbReference>
<reference evidence="3 4" key="1">
    <citation type="journal article" date="2018" name="BMC Genomics">
        <title>Genomic evidence for intraspecific hybridization in a clonal and extremely halotolerant yeast.</title>
        <authorList>
            <person name="Gostincar C."/>
            <person name="Stajich J.E."/>
            <person name="Zupancic J."/>
            <person name="Zalar P."/>
            <person name="Gunde-Cimerman N."/>
        </authorList>
    </citation>
    <scope>NUCLEOTIDE SEQUENCE [LARGE SCALE GENOMIC DNA]</scope>
    <source>
        <strain evidence="3 4">EXF-10513</strain>
    </source>
</reference>
<keyword evidence="2" id="KW-0732">Signal</keyword>
<dbReference type="AlphaFoldDB" id="A0A3M7CK80"/>
<dbReference type="EMBL" id="QWIO01002656">
    <property type="protein sequence ID" value="RMY52511.1"/>
    <property type="molecule type" value="Genomic_DNA"/>
</dbReference>
<evidence type="ECO:0000313" key="4">
    <source>
        <dbReference type="Proteomes" id="UP000269539"/>
    </source>
</evidence>
<dbReference type="PANTHER" id="PTHR45648:SF85">
    <property type="entry name" value="A, PUTATIVE (AFU_ORTHOLOGUE AFUA_2G10760)-RELATED"/>
    <property type="match status" value="1"/>
</dbReference>
<dbReference type="Proteomes" id="UP000269539">
    <property type="component" value="Unassembled WGS sequence"/>
</dbReference>
<dbReference type="SUPFAM" id="SSF52266">
    <property type="entry name" value="SGNH hydrolase"/>
    <property type="match status" value="1"/>
</dbReference>
<name>A0A3M7CK80_HORWE</name>
<feature type="signal peptide" evidence="2">
    <location>
        <begin position="1"/>
        <end position="17"/>
    </location>
</feature>
<dbReference type="InterPro" id="IPR001087">
    <property type="entry name" value="GDSL"/>
</dbReference>
<feature type="chain" id="PRO_5018330313" description="SGNH hydrolase-type esterase domain-containing protein" evidence="2">
    <location>
        <begin position="18"/>
        <end position="385"/>
    </location>
</feature>
<sequence>MSLLTLLTITFATLTSAHPKPPAHHPNPFNWQTTTHLIAFGDSYTYIQGTFGRQNFSFIGDSQHLSFPFSTLLNNQIVQNQTSTAEGGPNWIELLTGCGVEPGLTDPKTCSKQVWDFAFGGADISTEWLPLHHPYTTSFVNQTREFAEYGDPALSSSDLVPDKGGALVAVWMGINDINDSADGELIPAGMSYREFYRKLQESLFEALERNVLAKGYRKFLFVTLPPLDRTPGNVEREESQRLPNATMIGWFNDALRNQAEAFQTRHSHKEEDEGVEVMMYDSTTFLNHVLDCPDEFGIKNTTDYCRAYDQPYVDTDPGRYGCQPLDEFFWFNTGHMTSHTHAILAEDMLKFLTEQGRGRKHQQGGKKDKDRKGWWWGRGWSGWSV</sequence>